<dbReference type="Pfam" id="PF04152">
    <property type="entry name" value="Mre11_DNA_bind"/>
    <property type="match status" value="1"/>
</dbReference>
<dbReference type="Proteomes" id="UP001497623">
    <property type="component" value="Unassembled WGS sequence"/>
</dbReference>
<dbReference type="InterPro" id="IPR004843">
    <property type="entry name" value="Calcineurin-like_PHP"/>
</dbReference>
<feature type="domain" description="Mre11 DNA-binding" evidence="17">
    <location>
        <begin position="297"/>
        <end position="459"/>
    </location>
</feature>
<comment type="caution">
    <text evidence="18">The sequence shown here is derived from an EMBL/GenBank/DDBJ whole genome shotgun (WGS) entry which is preliminary data.</text>
</comment>
<dbReference type="GO" id="GO:0006303">
    <property type="term" value="P:double-strand break repair via nonhomologous end joining"/>
    <property type="evidence" value="ECO:0007669"/>
    <property type="project" value="TreeGrafter"/>
</dbReference>
<gene>
    <name evidence="18" type="ORF">MNOR_LOCUS27592</name>
</gene>
<evidence type="ECO:0000256" key="11">
    <source>
        <dbReference type="ARBA" id="ARBA00022839"/>
    </source>
</evidence>
<keyword evidence="15 16" id="KW-0469">Meiosis</keyword>
<dbReference type="AlphaFoldDB" id="A0AAV2RQU8"/>
<dbReference type="GO" id="GO:0030870">
    <property type="term" value="C:Mre11 complex"/>
    <property type="evidence" value="ECO:0007669"/>
    <property type="project" value="InterPro"/>
</dbReference>
<keyword evidence="11 16" id="KW-0269">Exonuclease</keyword>
<evidence type="ECO:0000256" key="6">
    <source>
        <dbReference type="ARBA" id="ARBA00022722"/>
    </source>
</evidence>
<evidence type="ECO:0000256" key="14">
    <source>
        <dbReference type="ARBA" id="ARBA00023242"/>
    </source>
</evidence>
<dbReference type="PANTHER" id="PTHR10139:SF1">
    <property type="entry name" value="DOUBLE-STRAND BREAK REPAIR PROTEIN MRE11"/>
    <property type="match status" value="1"/>
</dbReference>
<dbReference type="GO" id="GO:0030145">
    <property type="term" value="F:manganese ion binding"/>
    <property type="evidence" value="ECO:0007669"/>
    <property type="project" value="InterPro"/>
</dbReference>
<dbReference type="EMBL" id="CAXKWB010029290">
    <property type="protein sequence ID" value="CAL4135342.1"/>
    <property type="molecule type" value="Genomic_DNA"/>
</dbReference>
<proteinExistence type="inferred from homology"/>
<keyword evidence="12 16" id="KW-0234">DNA repair</keyword>
<keyword evidence="13 16" id="KW-0464">Manganese</keyword>
<keyword evidence="5" id="KW-0158">Chromosome</keyword>
<evidence type="ECO:0000256" key="10">
    <source>
        <dbReference type="ARBA" id="ARBA00022801"/>
    </source>
</evidence>
<evidence type="ECO:0000256" key="5">
    <source>
        <dbReference type="ARBA" id="ARBA00022454"/>
    </source>
</evidence>
<comment type="cofactor">
    <cofactor evidence="1">
        <name>Mn(2+)</name>
        <dbReference type="ChEBI" id="CHEBI:29035"/>
    </cofactor>
</comment>
<dbReference type="InterPro" id="IPR007281">
    <property type="entry name" value="Mre11_DNA-bd"/>
</dbReference>
<keyword evidence="14 16" id="KW-0539">Nucleus</keyword>
<dbReference type="InterPro" id="IPR029052">
    <property type="entry name" value="Metallo-depent_PP-like"/>
</dbReference>
<keyword evidence="9 16" id="KW-0227">DNA damage</keyword>
<dbReference type="GO" id="GO:0035861">
    <property type="term" value="C:site of double-strand break"/>
    <property type="evidence" value="ECO:0007669"/>
    <property type="project" value="TreeGrafter"/>
</dbReference>
<keyword evidence="6 16" id="KW-0540">Nuclease</keyword>
<evidence type="ECO:0000313" key="18">
    <source>
        <dbReference type="EMBL" id="CAL4135342.1"/>
    </source>
</evidence>
<sequence length="463" mass="52671">MGSTQDESLSTFKILVATDNHLGVWEKNPERGNDSFETFEEVLAIAVEQDVDFILLEGDLFHENKPSRQCVLRCMELLKKCTHGDKSVQFDFLSDAAENFKHIKNPVVNYMDPNLNIGVPIFSIHGNHDDPSGLGQHCALELLSSSGLINYFGKTSDLKDINIMPLLLEKGETKFAIFGLSSIKDERLFRLFKEGKVKMLRPKEYEDKWFNLMVLHQNHNKQCGMINHIPESFLDNFLDLVVWDHEHECILQAQVPHESAPDSFHVIQPGSSVATSLCAGKAVPKQVALLEVFKRKFSITPVDLKTVRPFVFAMVSLSDHDLDDATSIMENSPVENFVEEKVRDMIKESETQITGHSKQPKKPLIRLRVEFSNEAQMFNVVRFGHKFAEVVANPEDMILFKKEKKEVKKDELGIDNDAMDAAFNDMEVEETRVEDLVRQYFAGIENQVQNLSLLSERGLCGER</sequence>
<evidence type="ECO:0000256" key="2">
    <source>
        <dbReference type="ARBA" id="ARBA00004123"/>
    </source>
</evidence>
<accession>A0AAV2RQU8</accession>
<keyword evidence="8 16" id="KW-0255">Endonuclease</keyword>
<evidence type="ECO:0000256" key="9">
    <source>
        <dbReference type="ARBA" id="ARBA00022763"/>
    </source>
</evidence>
<dbReference type="PANTHER" id="PTHR10139">
    <property type="entry name" value="DOUBLE-STRAND BREAK REPAIR PROTEIN MRE11"/>
    <property type="match status" value="1"/>
</dbReference>
<evidence type="ECO:0000256" key="4">
    <source>
        <dbReference type="ARBA" id="ARBA00009028"/>
    </source>
</evidence>
<keyword evidence="7" id="KW-0479">Metal-binding</keyword>
<dbReference type="SMART" id="SM01347">
    <property type="entry name" value="Mre11_DNA_bind"/>
    <property type="match status" value="1"/>
</dbReference>
<evidence type="ECO:0000256" key="7">
    <source>
        <dbReference type="ARBA" id="ARBA00022723"/>
    </source>
</evidence>
<dbReference type="GO" id="GO:0000014">
    <property type="term" value="F:single-stranded DNA endodeoxyribonuclease activity"/>
    <property type="evidence" value="ECO:0007669"/>
    <property type="project" value="TreeGrafter"/>
</dbReference>
<dbReference type="GO" id="GO:0031573">
    <property type="term" value="P:mitotic intra-S DNA damage checkpoint signaling"/>
    <property type="evidence" value="ECO:0007669"/>
    <property type="project" value="TreeGrafter"/>
</dbReference>
<reference evidence="18 19" key="1">
    <citation type="submission" date="2024-05" db="EMBL/GenBank/DDBJ databases">
        <authorList>
            <person name="Wallberg A."/>
        </authorList>
    </citation>
    <scope>NUCLEOTIDE SEQUENCE [LARGE SCALE GENOMIC DNA]</scope>
</reference>
<dbReference type="GO" id="GO:0000724">
    <property type="term" value="P:double-strand break repair via homologous recombination"/>
    <property type="evidence" value="ECO:0007669"/>
    <property type="project" value="TreeGrafter"/>
</dbReference>
<dbReference type="Pfam" id="PF00149">
    <property type="entry name" value="Metallophos"/>
    <property type="match status" value="1"/>
</dbReference>
<organism evidence="18 19">
    <name type="scientific">Meganyctiphanes norvegica</name>
    <name type="common">Northern krill</name>
    <name type="synonym">Thysanopoda norvegica</name>
    <dbReference type="NCBI Taxonomy" id="48144"/>
    <lineage>
        <taxon>Eukaryota</taxon>
        <taxon>Metazoa</taxon>
        <taxon>Ecdysozoa</taxon>
        <taxon>Arthropoda</taxon>
        <taxon>Crustacea</taxon>
        <taxon>Multicrustacea</taxon>
        <taxon>Malacostraca</taxon>
        <taxon>Eumalacostraca</taxon>
        <taxon>Eucarida</taxon>
        <taxon>Euphausiacea</taxon>
        <taxon>Euphausiidae</taxon>
        <taxon>Meganyctiphanes</taxon>
    </lineage>
</organism>
<dbReference type="InterPro" id="IPR003701">
    <property type="entry name" value="Mre11"/>
</dbReference>
<comment type="similarity">
    <text evidence="4 16">Belongs to the MRE11/RAD32 family.</text>
</comment>
<evidence type="ECO:0000256" key="12">
    <source>
        <dbReference type="ARBA" id="ARBA00023204"/>
    </source>
</evidence>
<dbReference type="GO" id="GO:0007095">
    <property type="term" value="P:mitotic G2 DNA damage checkpoint signaling"/>
    <property type="evidence" value="ECO:0007669"/>
    <property type="project" value="TreeGrafter"/>
</dbReference>
<dbReference type="Gene3D" id="3.30.110.110">
    <property type="entry name" value="Mre11, capping domain"/>
    <property type="match status" value="1"/>
</dbReference>
<dbReference type="InterPro" id="IPR038487">
    <property type="entry name" value="Mre11_capping_dom"/>
</dbReference>
<dbReference type="GO" id="GO:0042138">
    <property type="term" value="P:meiotic DNA double-strand break formation"/>
    <property type="evidence" value="ECO:0007669"/>
    <property type="project" value="TreeGrafter"/>
</dbReference>
<dbReference type="CDD" id="cd00840">
    <property type="entry name" value="MPP_Mre11_N"/>
    <property type="match status" value="1"/>
</dbReference>
<evidence type="ECO:0000256" key="8">
    <source>
        <dbReference type="ARBA" id="ARBA00022759"/>
    </source>
</evidence>
<dbReference type="GO" id="GO:0008296">
    <property type="term" value="F:3'-5'-DNA exonuclease activity"/>
    <property type="evidence" value="ECO:0007669"/>
    <property type="project" value="InterPro"/>
</dbReference>
<name>A0AAV2RQU8_MEGNR</name>
<dbReference type="GO" id="GO:0097552">
    <property type="term" value="P:mitochondrial double-strand break repair via homologous recombination"/>
    <property type="evidence" value="ECO:0007669"/>
    <property type="project" value="TreeGrafter"/>
</dbReference>
<evidence type="ECO:0000256" key="3">
    <source>
        <dbReference type="ARBA" id="ARBA00004286"/>
    </source>
</evidence>
<protein>
    <recommendedName>
        <fullName evidence="17">Mre11 DNA-binding domain-containing protein</fullName>
    </recommendedName>
</protein>
<keyword evidence="19" id="KW-1185">Reference proteome</keyword>
<comment type="subcellular location">
    <subcellularLocation>
        <location evidence="3">Chromosome</location>
    </subcellularLocation>
    <subcellularLocation>
        <location evidence="2">Nucleus</location>
    </subcellularLocation>
</comment>
<dbReference type="Gene3D" id="3.60.21.10">
    <property type="match status" value="1"/>
</dbReference>
<dbReference type="SUPFAM" id="SSF56300">
    <property type="entry name" value="Metallo-dependent phosphatases"/>
    <property type="match status" value="1"/>
</dbReference>
<evidence type="ECO:0000313" key="19">
    <source>
        <dbReference type="Proteomes" id="UP001497623"/>
    </source>
</evidence>
<evidence type="ECO:0000256" key="16">
    <source>
        <dbReference type="RuleBase" id="RU003447"/>
    </source>
</evidence>
<dbReference type="NCBIfam" id="TIGR00583">
    <property type="entry name" value="mre11"/>
    <property type="match status" value="1"/>
</dbReference>
<evidence type="ECO:0000256" key="1">
    <source>
        <dbReference type="ARBA" id="ARBA00001936"/>
    </source>
</evidence>
<dbReference type="FunFam" id="3.60.21.10:FF:000011">
    <property type="entry name" value="Double-strand break repair protein"/>
    <property type="match status" value="1"/>
</dbReference>
<keyword evidence="10 16" id="KW-0378">Hydrolase</keyword>
<dbReference type="InterPro" id="IPR041796">
    <property type="entry name" value="Mre11_N"/>
</dbReference>
<evidence type="ECO:0000259" key="17">
    <source>
        <dbReference type="SMART" id="SM01347"/>
    </source>
</evidence>
<evidence type="ECO:0000256" key="13">
    <source>
        <dbReference type="ARBA" id="ARBA00023211"/>
    </source>
</evidence>
<dbReference type="GO" id="GO:0000723">
    <property type="term" value="P:telomere maintenance"/>
    <property type="evidence" value="ECO:0007669"/>
    <property type="project" value="TreeGrafter"/>
</dbReference>
<evidence type="ECO:0000256" key="15">
    <source>
        <dbReference type="ARBA" id="ARBA00023254"/>
    </source>
</evidence>